<reference evidence="8 9" key="1">
    <citation type="journal article" date="2011" name="J. Bacteriol.">
        <title>Genome sequence of the ethanol-producing Zymomonas mobilis subsp. pomaceae lectotype strain ATCC 29192.</title>
        <authorList>
            <person name="Kouvelis V.N."/>
            <person name="Davenport K.W."/>
            <person name="Brettin T.S."/>
            <person name="Bruce D."/>
            <person name="Detter C."/>
            <person name="Han C.S."/>
            <person name="Nolan M."/>
            <person name="Tapia R."/>
            <person name="Damoulaki A."/>
            <person name="Kyrpides N.C."/>
            <person name="Typas M.A."/>
            <person name="Pappas K.M."/>
        </authorList>
    </citation>
    <scope>NUCLEOTIDE SEQUENCE [LARGE SCALE GENOMIC DNA]</scope>
    <source>
        <strain evidence="9">ATCC 29192 / DSM 22645 / JCM 10191 / CCUG 17912 / NBRC 13757 / NCIMB 11200 / NRRL B-4491 / Barker I</strain>
    </source>
</reference>
<evidence type="ECO:0000256" key="4">
    <source>
        <dbReference type="ARBA" id="ARBA00022576"/>
    </source>
</evidence>
<dbReference type="RefSeq" id="WP_013933633.1">
    <property type="nucleotide sequence ID" value="NC_015709.1"/>
</dbReference>
<comment type="similarity">
    <text evidence="2">Belongs to the class-I pyridoxal-phosphate-dependent aminotransferase family.</text>
</comment>
<evidence type="ECO:0000313" key="9">
    <source>
        <dbReference type="Proteomes" id="UP000000491"/>
    </source>
</evidence>
<dbReference type="HOGENOM" id="CLU_032440_0_1_5"/>
<dbReference type="Pfam" id="PF00155">
    <property type="entry name" value="Aminotran_1_2"/>
    <property type="match status" value="1"/>
</dbReference>
<dbReference type="SUPFAM" id="SSF53383">
    <property type="entry name" value="PLP-dependent transferases"/>
    <property type="match status" value="1"/>
</dbReference>
<dbReference type="GO" id="GO:0005829">
    <property type="term" value="C:cytosol"/>
    <property type="evidence" value="ECO:0007669"/>
    <property type="project" value="TreeGrafter"/>
</dbReference>
<dbReference type="AlphaFoldDB" id="F8EUU6"/>
<dbReference type="eggNOG" id="COG1448">
    <property type="taxonomic scope" value="Bacteria"/>
</dbReference>
<evidence type="ECO:0000256" key="2">
    <source>
        <dbReference type="ARBA" id="ARBA00007441"/>
    </source>
</evidence>
<sequence>MTDHIEKILEKFSSPLSSEKGSAVFEQLKRQPADSLLALIALCRADKRENKIDVGVGVFCDDQGHTPVMKAVKAAEVHLINTQNSKSYLGSVGDVVFFQQLMPIIFGTEYTYQNRLSGLQTPGGTGALRLAFDLIKAANPHTKIHYGKPTWANHGQLIAAVGLEAVSYPYYKAETREIDFSAMMDALKQIKRGDAVLLHGCCHNPTGCDLTLDQWQEIGAVIAKRGLLPIIDLAYQGLGDGLDEDARGLRLLLDQLDEAIITYSCDKNFGLYRERTGAIYVLSENKTVAEKVQSNLTSLARATWSMPPDHGAAIVRIILESDILRPSWSTELQEMQHRIKTMRDQLAQADAYFRPLSQQKGMFSILPLSSEQITRLRVEKAIYMAPSGRINIAGLTSKTLHPFIEAVKSVL</sequence>
<dbReference type="EMBL" id="CP002865">
    <property type="protein sequence ID" value="AEI37234.1"/>
    <property type="molecule type" value="Genomic_DNA"/>
</dbReference>
<dbReference type="EC" id="2.6.1.57" evidence="8"/>
<gene>
    <name evidence="8" type="ordered locus">Zymop_0331</name>
</gene>
<name>F8EUU6_ZYMMT</name>
<evidence type="ECO:0000256" key="5">
    <source>
        <dbReference type="ARBA" id="ARBA00022679"/>
    </source>
</evidence>
<dbReference type="CDD" id="cd00609">
    <property type="entry name" value="AAT_like"/>
    <property type="match status" value="1"/>
</dbReference>
<dbReference type="Proteomes" id="UP000000491">
    <property type="component" value="Chromosome"/>
</dbReference>
<keyword evidence="4 8" id="KW-0032">Aminotransferase</keyword>
<dbReference type="GO" id="GO:0030170">
    <property type="term" value="F:pyridoxal phosphate binding"/>
    <property type="evidence" value="ECO:0007669"/>
    <property type="project" value="InterPro"/>
</dbReference>
<keyword evidence="6" id="KW-0663">Pyridoxal phosphate</keyword>
<dbReference type="PANTHER" id="PTHR11879">
    <property type="entry name" value="ASPARTATE AMINOTRANSFERASE"/>
    <property type="match status" value="1"/>
</dbReference>
<accession>F8EUU6</accession>
<organism evidence="8 9">
    <name type="scientific">Zymomonas mobilis subsp. pomaceae (strain ATCC 29192 / DSM 22645 / JCM 10191 / CCUG 17912 / NBRC 13757 / NCIMB 11200 / NRRL B-4491 / Barker I)</name>
    <dbReference type="NCBI Taxonomy" id="579138"/>
    <lineage>
        <taxon>Bacteria</taxon>
        <taxon>Pseudomonadati</taxon>
        <taxon>Pseudomonadota</taxon>
        <taxon>Alphaproteobacteria</taxon>
        <taxon>Sphingomonadales</taxon>
        <taxon>Zymomonadaceae</taxon>
        <taxon>Zymomonas</taxon>
    </lineage>
</organism>
<evidence type="ECO:0000313" key="8">
    <source>
        <dbReference type="EMBL" id="AEI37234.1"/>
    </source>
</evidence>
<dbReference type="NCBIfam" id="NF006719">
    <property type="entry name" value="PRK09257.1"/>
    <property type="match status" value="1"/>
</dbReference>
<feature type="domain" description="Aminotransferase class I/classII large" evidence="7">
    <location>
        <begin position="50"/>
        <end position="407"/>
    </location>
</feature>
<comment type="cofactor">
    <cofactor evidence="1">
        <name>pyridoxal 5'-phosphate</name>
        <dbReference type="ChEBI" id="CHEBI:597326"/>
    </cofactor>
</comment>
<evidence type="ECO:0000256" key="6">
    <source>
        <dbReference type="ARBA" id="ARBA00022898"/>
    </source>
</evidence>
<dbReference type="InterPro" id="IPR015422">
    <property type="entry name" value="PyrdxlP-dep_Trfase_small"/>
</dbReference>
<dbReference type="STRING" id="579138.Zymop_0331"/>
<dbReference type="InterPro" id="IPR015421">
    <property type="entry name" value="PyrdxlP-dep_Trfase_major"/>
</dbReference>
<dbReference type="PANTHER" id="PTHR11879:SF22">
    <property type="entry name" value="ASPARTATE AMINOTRANSFERASE, MITOCHONDRIAL"/>
    <property type="match status" value="1"/>
</dbReference>
<comment type="subunit">
    <text evidence="3">Homodimer.</text>
</comment>
<dbReference type="GO" id="GO:0033585">
    <property type="term" value="P:L-phenylalanine biosynthetic process from chorismate via phenylpyruvate"/>
    <property type="evidence" value="ECO:0007669"/>
    <property type="project" value="TreeGrafter"/>
</dbReference>
<dbReference type="InterPro" id="IPR015424">
    <property type="entry name" value="PyrdxlP-dep_Trfase"/>
</dbReference>
<protein>
    <submittedName>
        <fullName evidence="8">Aromatic-amino-acid transaminase</fullName>
        <ecNumber evidence="8">2.6.1.57</ecNumber>
    </submittedName>
</protein>
<dbReference type="KEGG" id="zmp:Zymop_0331"/>
<dbReference type="PATRIC" id="fig|579138.3.peg.349"/>
<dbReference type="Gene3D" id="3.40.640.10">
    <property type="entry name" value="Type I PLP-dependent aspartate aminotransferase-like (Major domain)"/>
    <property type="match status" value="1"/>
</dbReference>
<dbReference type="PRINTS" id="PR00799">
    <property type="entry name" value="TRANSAMINASE"/>
</dbReference>
<dbReference type="InterPro" id="IPR004839">
    <property type="entry name" value="Aminotransferase_I/II_large"/>
</dbReference>
<dbReference type="InterPro" id="IPR000796">
    <property type="entry name" value="Asp_trans"/>
</dbReference>
<evidence type="ECO:0000259" key="7">
    <source>
        <dbReference type="Pfam" id="PF00155"/>
    </source>
</evidence>
<evidence type="ECO:0000256" key="1">
    <source>
        <dbReference type="ARBA" id="ARBA00001933"/>
    </source>
</evidence>
<dbReference type="Gene3D" id="3.90.1150.10">
    <property type="entry name" value="Aspartate Aminotransferase, domain 1"/>
    <property type="match status" value="1"/>
</dbReference>
<evidence type="ECO:0000256" key="3">
    <source>
        <dbReference type="ARBA" id="ARBA00011738"/>
    </source>
</evidence>
<dbReference type="GO" id="GO:0004838">
    <property type="term" value="F:L-tyrosine-2-oxoglutarate transaminase activity"/>
    <property type="evidence" value="ECO:0007669"/>
    <property type="project" value="TreeGrafter"/>
</dbReference>
<dbReference type="GO" id="GO:0042802">
    <property type="term" value="F:identical protein binding"/>
    <property type="evidence" value="ECO:0007669"/>
    <property type="project" value="TreeGrafter"/>
</dbReference>
<keyword evidence="5 8" id="KW-0808">Transferase</keyword>
<proteinExistence type="inferred from homology"/>
<dbReference type="GO" id="GO:0004069">
    <property type="term" value="F:L-aspartate:2-oxoglutarate aminotransferase activity"/>
    <property type="evidence" value="ECO:0007669"/>
    <property type="project" value="TreeGrafter"/>
</dbReference>